<evidence type="ECO:0000313" key="2">
    <source>
        <dbReference type="EMBL" id="CAK61769.1"/>
    </source>
</evidence>
<dbReference type="InParanoid" id="A0BTA2"/>
<keyword evidence="1" id="KW-0175">Coiled coil</keyword>
<keyword evidence="3" id="KW-1185">Reference proteome</keyword>
<sequence length="204" mass="24635">MHNFNQYCQIHTKYLVNNICIDPNDLKRKYCKICQFYHNADPSQFLSSFEFQEKYIIELRNKIEQYKKSNQSNLSKFDNIRKTLESQIERIQKKFVQVKQHIQDIEINLSNYENLLLKYFSPDEFSSGDLDKIVHLKDGKELDKVEEKLKSLQSQFDEIQSCLIYNLEKINRSLNFDFKIAVNKDEVRRKVMEQHTKKIYKYLV</sequence>
<dbReference type="RefSeq" id="XP_001429167.1">
    <property type="nucleotide sequence ID" value="XM_001429130.1"/>
</dbReference>
<dbReference type="Proteomes" id="UP000000600">
    <property type="component" value="Unassembled WGS sequence"/>
</dbReference>
<evidence type="ECO:0000256" key="1">
    <source>
        <dbReference type="SAM" id="Coils"/>
    </source>
</evidence>
<proteinExistence type="predicted"/>
<gene>
    <name evidence="2" type="ORF">GSPATT00032001001</name>
</gene>
<protein>
    <submittedName>
        <fullName evidence="2">Uncharacterized protein</fullName>
    </submittedName>
</protein>
<evidence type="ECO:0000313" key="3">
    <source>
        <dbReference type="Proteomes" id="UP000000600"/>
    </source>
</evidence>
<reference evidence="2 3" key="1">
    <citation type="journal article" date="2006" name="Nature">
        <title>Global trends of whole-genome duplications revealed by the ciliate Paramecium tetraurelia.</title>
        <authorList>
            <consortium name="Genoscope"/>
            <person name="Aury J.-M."/>
            <person name="Jaillon O."/>
            <person name="Duret L."/>
            <person name="Noel B."/>
            <person name="Jubin C."/>
            <person name="Porcel B.M."/>
            <person name="Segurens B."/>
            <person name="Daubin V."/>
            <person name="Anthouard V."/>
            <person name="Aiach N."/>
            <person name="Arnaiz O."/>
            <person name="Billaut A."/>
            <person name="Beisson J."/>
            <person name="Blanc I."/>
            <person name="Bouhouche K."/>
            <person name="Camara F."/>
            <person name="Duharcourt S."/>
            <person name="Guigo R."/>
            <person name="Gogendeau D."/>
            <person name="Katinka M."/>
            <person name="Keller A.-M."/>
            <person name="Kissmehl R."/>
            <person name="Klotz C."/>
            <person name="Koll F."/>
            <person name="Le Moue A."/>
            <person name="Lepere C."/>
            <person name="Malinsky S."/>
            <person name="Nowacki M."/>
            <person name="Nowak J.K."/>
            <person name="Plattner H."/>
            <person name="Poulain J."/>
            <person name="Ruiz F."/>
            <person name="Serrano V."/>
            <person name="Zagulski M."/>
            <person name="Dessen P."/>
            <person name="Betermier M."/>
            <person name="Weissenbach J."/>
            <person name="Scarpelli C."/>
            <person name="Schachter V."/>
            <person name="Sperling L."/>
            <person name="Meyer E."/>
            <person name="Cohen J."/>
            <person name="Wincker P."/>
        </authorList>
    </citation>
    <scope>NUCLEOTIDE SEQUENCE [LARGE SCALE GENOMIC DNA]</scope>
    <source>
        <strain evidence="2 3">Stock d4-2</strain>
    </source>
</reference>
<dbReference type="HOGENOM" id="CLU_1345463_0_0_1"/>
<name>A0BTA2_PARTE</name>
<dbReference type="AlphaFoldDB" id="A0BTA2"/>
<organism evidence="2 3">
    <name type="scientific">Paramecium tetraurelia</name>
    <dbReference type="NCBI Taxonomy" id="5888"/>
    <lineage>
        <taxon>Eukaryota</taxon>
        <taxon>Sar</taxon>
        <taxon>Alveolata</taxon>
        <taxon>Ciliophora</taxon>
        <taxon>Intramacronucleata</taxon>
        <taxon>Oligohymenophorea</taxon>
        <taxon>Peniculida</taxon>
        <taxon>Parameciidae</taxon>
        <taxon>Paramecium</taxon>
    </lineage>
</organism>
<accession>A0BTA2</accession>
<dbReference type="KEGG" id="ptm:GSPATT00032001001"/>
<feature type="coiled-coil region" evidence="1">
    <location>
        <begin position="74"/>
        <end position="108"/>
    </location>
</feature>
<dbReference type="GeneID" id="5014960"/>
<dbReference type="EMBL" id="CT868016">
    <property type="protein sequence ID" value="CAK61769.1"/>
    <property type="molecule type" value="Genomic_DNA"/>
</dbReference>